<dbReference type="Gene3D" id="3.30.40.10">
    <property type="entry name" value="Zinc/RING finger domain, C3HC4 (zinc finger)"/>
    <property type="match status" value="1"/>
</dbReference>
<evidence type="ECO:0000313" key="19">
    <source>
        <dbReference type="Proteomes" id="UP000759131"/>
    </source>
</evidence>
<keyword evidence="9 15" id="KW-0863">Zinc-finger</keyword>
<evidence type="ECO:0000256" key="9">
    <source>
        <dbReference type="ARBA" id="ARBA00022771"/>
    </source>
</evidence>
<proteinExistence type="inferred from homology"/>
<keyword evidence="8" id="KW-0677">Repeat</keyword>
<evidence type="ECO:0000256" key="7">
    <source>
        <dbReference type="ARBA" id="ARBA00022723"/>
    </source>
</evidence>
<dbReference type="PROSITE" id="PS50089">
    <property type="entry name" value="ZF_RING_2"/>
    <property type="match status" value="1"/>
</dbReference>
<dbReference type="InterPro" id="IPR031127">
    <property type="entry name" value="E3_UB_ligase_RBR"/>
</dbReference>
<sequence>MQFTCDICTDAVPRKRFISCGCPHKYCAECLAKHFTTLIAAGQFANIGCPAQGCDTIATQVLIKRLVDTDSYERYEYLTLIRAAGNMPDVCYCPNEQCNWIVETDNTNGATCGKCKLEFCTKCRKHYHGHCDYDEQRERMFREQDEQANAMIASTTKSCPGCGSPIEKNYGCDHMTCTVCGNEFCWLCKATWANHWRCAR</sequence>
<dbReference type="SMART" id="SM00647">
    <property type="entry name" value="IBR"/>
    <property type="match status" value="2"/>
</dbReference>
<evidence type="ECO:0000259" key="16">
    <source>
        <dbReference type="PROSITE" id="PS50089"/>
    </source>
</evidence>
<dbReference type="PANTHER" id="PTHR11685">
    <property type="entry name" value="RBR FAMILY RING FINGER AND IBR DOMAIN-CONTAINING"/>
    <property type="match status" value="1"/>
</dbReference>
<dbReference type="EMBL" id="OC864834">
    <property type="protein sequence ID" value="CAD7631971.1"/>
    <property type="molecule type" value="Genomic_DNA"/>
</dbReference>
<dbReference type="SUPFAM" id="SSF57850">
    <property type="entry name" value="RING/U-box"/>
    <property type="match status" value="3"/>
</dbReference>
<dbReference type="PROSITE" id="PS51873">
    <property type="entry name" value="TRIAD"/>
    <property type="match status" value="1"/>
</dbReference>
<evidence type="ECO:0000256" key="6">
    <source>
        <dbReference type="ARBA" id="ARBA00022692"/>
    </source>
</evidence>
<keyword evidence="5" id="KW-0808">Transferase</keyword>
<name>A0A7R9KYT6_9ACAR</name>
<keyword evidence="7" id="KW-0479">Metal-binding</keyword>
<keyword evidence="19" id="KW-1185">Reference proteome</keyword>
<evidence type="ECO:0000256" key="14">
    <source>
        <dbReference type="ARBA" id="ARBA00038342"/>
    </source>
</evidence>
<keyword evidence="10" id="KW-0833">Ubl conjugation pathway</keyword>
<dbReference type="InterPro" id="IPR044066">
    <property type="entry name" value="TRIAD_supradom"/>
</dbReference>
<evidence type="ECO:0000313" key="18">
    <source>
        <dbReference type="EMBL" id="CAD7631971.1"/>
    </source>
</evidence>
<comment type="pathway">
    <text evidence="3">Protein modification; protein ubiquitination.</text>
</comment>
<evidence type="ECO:0000256" key="3">
    <source>
        <dbReference type="ARBA" id="ARBA00004906"/>
    </source>
</evidence>
<evidence type="ECO:0000256" key="12">
    <source>
        <dbReference type="ARBA" id="ARBA00022989"/>
    </source>
</evidence>
<evidence type="ECO:0000256" key="2">
    <source>
        <dbReference type="ARBA" id="ARBA00004167"/>
    </source>
</evidence>
<evidence type="ECO:0000256" key="13">
    <source>
        <dbReference type="ARBA" id="ARBA00023136"/>
    </source>
</evidence>
<comment type="similarity">
    <text evidence="14">Belongs to the RBR family. RNF144 subfamily.</text>
</comment>
<dbReference type="PROSITE" id="PS00518">
    <property type="entry name" value="ZF_RING_1"/>
    <property type="match status" value="1"/>
</dbReference>
<dbReference type="EC" id="2.3.2.31" evidence="4"/>
<dbReference type="GO" id="GO:0061630">
    <property type="term" value="F:ubiquitin protein ligase activity"/>
    <property type="evidence" value="ECO:0007669"/>
    <property type="project" value="UniProtKB-EC"/>
</dbReference>
<dbReference type="GO" id="GO:0008270">
    <property type="term" value="F:zinc ion binding"/>
    <property type="evidence" value="ECO:0007669"/>
    <property type="project" value="UniProtKB-KW"/>
</dbReference>
<protein>
    <recommendedName>
        <fullName evidence="4">RBR-type E3 ubiquitin transferase</fullName>
        <ecNumber evidence="4">2.3.2.31</ecNumber>
    </recommendedName>
</protein>
<keyword evidence="6" id="KW-0812">Transmembrane</keyword>
<feature type="domain" description="RING-type" evidence="17">
    <location>
        <begin position="1"/>
        <end position="200"/>
    </location>
</feature>
<dbReference type="GO" id="GO:0016567">
    <property type="term" value="P:protein ubiquitination"/>
    <property type="evidence" value="ECO:0007669"/>
    <property type="project" value="InterPro"/>
</dbReference>
<dbReference type="AlphaFoldDB" id="A0A7R9KYT6"/>
<evidence type="ECO:0000259" key="17">
    <source>
        <dbReference type="PROSITE" id="PS51873"/>
    </source>
</evidence>
<dbReference type="CDD" id="cd20336">
    <property type="entry name" value="Rcat_RBR"/>
    <property type="match status" value="1"/>
</dbReference>
<dbReference type="EMBL" id="CAJPIZ010010259">
    <property type="protein sequence ID" value="CAG2112401.1"/>
    <property type="molecule type" value="Genomic_DNA"/>
</dbReference>
<evidence type="ECO:0000256" key="4">
    <source>
        <dbReference type="ARBA" id="ARBA00012251"/>
    </source>
</evidence>
<keyword evidence="11" id="KW-0862">Zinc</keyword>
<dbReference type="OrthoDB" id="1431934at2759"/>
<keyword evidence="12" id="KW-1133">Transmembrane helix</keyword>
<dbReference type="GO" id="GO:0005737">
    <property type="term" value="C:cytoplasm"/>
    <property type="evidence" value="ECO:0007669"/>
    <property type="project" value="UniProtKB-ARBA"/>
</dbReference>
<dbReference type="Proteomes" id="UP000759131">
    <property type="component" value="Unassembled WGS sequence"/>
</dbReference>
<comment type="catalytic activity">
    <reaction evidence="1">
        <text>[E2 ubiquitin-conjugating enzyme]-S-ubiquitinyl-L-cysteine + [acceptor protein]-L-lysine = [E2 ubiquitin-conjugating enzyme]-L-cysteine + [acceptor protein]-N(6)-ubiquitinyl-L-lysine.</text>
        <dbReference type="EC" id="2.3.2.31"/>
    </reaction>
</comment>
<dbReference type="FunFam" id="3.30.40.10:FF:000051">
    <property type="entry name" value="RBR-type E3 ubiquitin transferase"/>
    <property type="match status" value="1"/>
</dbReference>
<dbReference type="InterPro" id="IPR017907">
    <property type="entry name" value="Znf_RING_CS"/>
</dbReference>
<comment type="subcellular location">
    <subcellularLocation>
        <location evidence="2">Membrane</location>
        <topology evidence="2">Single-pass membrane protein</topology>
    </subcellularLocation>
</comment>
<dbReference type="InterPro" id="IPR013083">
    <property type="entry name" value="Znf_RING/FYVE/PHD"/>
</dbReference>
<dbReference type="GO" id="GO:0031090">
    <property type="term" value="C:organelle membrane"/>
    <property type="evidence" value="ECO:0007669"/>
    <property type="project" value="UniProtKB-ARBA"/>
</dbReference>
<accession>A0A7R9KYT6</accession>
<evidence type="ECO:0000256" key="15">
    <source>
        <dbReference type="PROSITE-ProRule" id="PRU00175"/>
    </source>
</evidence>
<evidence type="ECO:0000256" key="11">
    <source>
        <dbReference type="ARBA" id="ARBA00022833"/>
    </source>
</evidence>
<dbReference type="Pfam" id="PF01485">
    <property type="entry name" value="IBR"/>
    <property type="match status" value="1"/>
</dbReference>
<gene>
    <name evidence="18" type="ORF">OSB1V03_LOCUS12378</name>
</gene>
<dbReference type="Gene3D" id="1.20.120.1750">
    <property type="match status" value="1"/>
</dbReference>
<dbReference type="InterPro" id="IPR001841">
    <property type="entry name" value="Znf_RING"/>
</dbReference>
<organism evidence="18">
    <name type="scientific">Medioppia subpectinata</name>
    <dbReference type="NCBI Taxonomy" id="1979941"/>
    <lineage>
        <taxon>Eukaryota</taxon>
        <taxon>Metazoa</taxon>
        <taxon>Ecdysozoa</taxon>
        <taxon>Arthropoda</taxon>
        <taxon>Chelicerata</taxon>
        <taxon>Arachnida</taxon>
        <taxon>Acari</taxon>
        <taxon>Acariformes</taxon>
        <taxon>Sarcoptiformes</taxon>
        <taxon>Oribatida</taxon>
        <taxon>Brachypylina</taxon>
        <taxon>Oppioidea</taxon>
        <taxon>Oppiidae</taxon>
        <taxon>Medioppia</taxon>
    </lineage>
</organism>
<evidence type="ECO:0000256" key="1">
    <source>
        <dbReference type="ARBA" id="ARBA00001798"/>
    </source>
</evidence>
<reference evidence="18" key="1">
    <citation type="submission" date="2020-11" db="EMBL/GenBank/DDBJ databases">
        <authorList>
            <person name="Tran Van P."/>
        </authorList>
    </citation>
    <scope>NUCLEOTIDE SEQUENCE</scope>
</reference>
<evidence type="ECO:0000256" key="5">
    <source>
        <dbReference type="ARBA" id="ARBA00022679"/>
    </source>
</evidence>
<keyword evidence="13" id="KW-0472">Membrane</keyword>
<evidence type="ECO:0000256" key="10">
    <source>
        <dbReference type="ARBA" id="ARBA00022786"/>
    </source>
</evidence>
<feature type="domain" description="RING-type" evidence="16">
    <location>
        <begin position="5"/>
        <end position="50"/>
    </location>
</feature>
<dbReference type="InterPro" id="IPR002867">
    <property type="entry name" value="IBR_dom"/>
</dbReference>
<dbReference type="Pfam" id="PF22191">
    <property type="entry name" value="IBR_1"/>
    <property type="match status" value="1"/>
</dbReference>
<evidence type="ECO:0000256" key="8">
    <source>
        <dbReference type="ARBA" id="ARBA00022737"/>
    </source>
</evidence>